<dbReference type="EC" id="6.3.5.-" evidence="6"/>
<comment type="caution">
    <text evidence="7">The sequence shown here is derived from an EMBL/GenBank/DDBJ whole genome shotgun (WGS) entry which is preliminary data.</text>
</comment>
<dbReference type="EMBL" id="DVNH01000025">
    <property type="protein sequence ID" value="HIU51732.1"/>
    <property type="molecule type" value="Genomic_DNA"/>
</dbReference>
<dbReference type="PANTHER" id="PTHR15004">
    <property type="entry name" value="GLUTAMYL-TRNA(GLN) AMIDOTRANSFERASE SUBUNIT C, MITOCHONDRIAL"/>
    <property type="match status" value="1"/>
</dbReference>
<dbReference type="InterPro" id="IPR036113">
    <property type="entry name" value="Asp/Glu-ADT_sf_sub_c"/>
</dbReference>
<evidence type="ECO:0000256" key="4">
    <source>
        <dbReference type="ARBA" id="ARBA00047380"/>
    </source>
</evidence>
<dbReference type="GO" id="GO:0050567">
    <property type="term" value="F:glutaminyl-tRNA synthase (glutamine-hydrolyzing) activity"/>
    <property type="evidence" value="ECO:0007669"/>
    <property type="project" value="UniProtKB-UniRule"/>
</dbReference>
<dbReference type="NCBIfam" id="TIGR00135">
    <property type="entry name" value="gatC"/>
    <property type="match status" value="1"/>
</dbReference>
<dbReference type="InterPro" id="IPR003837">
    <property type="entry name" value="GatC"/>
</dbReference>
<evidence type="ECO:0000256" key="1">
    <source>
        <dbReference type="ARBA" id="ARBA00010757"/>
    </source>
</evidence>
<keyword evidence="6" id="KW-0648">Protein biosynthesis</keyword>
<evidence type="ECO:0000256" key="3">
    <source>
        <dbReference type="ARBA" id="ARBA00024799"/>
    </source>
</evidence>
<sequence>MSENKVSKEELLHIAKLADLNLKEEETEKYLENLQEILNFADVINNAEVSNLDITIGAYENKNVFRKDEVKEFGDLDALLQNAPEKEQNMFKIPKVIN</sequence>
<dbReference type="Pfam" id="PF02686">
    <property type="entry name" value="GatC"/>
    <property type="match status" value="1"/>
</dbReference>
<keyword evidence="6" id="KW-0547">Nucleotide-binding</keyword>
<evidence type="ECO:0000256" key="6">
    <source>
        <dbReference type="HAMAP-Rule" id="MF_00122"/>
    </source>
</evidence>
<comment type="subunit">
    <text evidence="2 6">Heterotrimer of A, B and C subunits.</text>
</comment>
<dbReference type="GO" id="GO:0006412">
    <property type="term" value="P:translation"/>
    <property type="evidence" value="ECO:0007669"/>
    <property type="project" value="UniProtKB-UniRule"/>
</dbReference>
<comment type="catalytic activity">
    <reaction evidence="5 6">
        <text>L-glutamyl-tRNA(Gln) + L-glutamine + ATP + H2O = L-glutaminyl-tRNA(Gln) + L-glutamate + ADP + phosphate + H(+)</text>
        <dbReference type="Rhea" id="RHEA:17521"/>
        <dbReference type="Rhea" id="RHEA-COMP:9681"/>
        <dbReference type="Rhea" id="RHEA-COMP:9684"/>
        <dbReference type="ChEBI" id="CHEBI:15377"/>
        <dbReference type="ChEBI" id="CHEBI:15378"/>
        <dbReference type="ChEBI" id="CHEBI:29985"/>
        <dbReference type="ChEBI" id="CHEBI:30616"/>
        <dbReference type="ChEBI" id="CHEBI:43474"/>
        <dbReference type="ChEBI" id="CHEBI:58359"/>
        <dbReference type="ChEBI" id="CHEBI:78520"/>
        <dbReference type="ChEBI" id="CHEBI:78521"/>
        <dbReference type="ChEBI" id="CHEBI:456216"/>
    </reaction>
</comment>
<keyword evidence="6" id="KW-0067">ATP-binding</keyword>
<evidence type="ECO:0000313" key="7">
    <source>
        <dbReference type="EMBL" id="HIU51732.1"/>
    </source>
</evidence>
<dbReference type="HAMAP" id="MF_00122">
    <property type="entry name" value="GatC"/>
    <property type="match status" value="1"/>
</dbReference>
<dbReference type="PANTHER" id="PTHR15004:SF0">
    <property type="entry name" value="GLUTAMYL-TRNA(GLN) AMIDOTRANSFERASE SUBUNIT C, MITOCHONDRIAL"/>
    <property type="match status" value="1"/>
</dbReference>
<organism evidence="7 8">
    <name type="scientific">Candidatus Merdicola faecigallinarum</name>
    <dbReference type="NCBI Taxonomy" id="2840862"/>
    <lineage>
        <taxon>Bacteria</taxon>
        <taxon>Bacillati</taxon>
        <taxon>Bacillota</taxon>
        <taxon>Clostridia</taxon>
        <taxon>Candidatus Merdicola</taxon>
    </lineage>
</organism>
<keyword evidence="6" id="KW-0436">Ligase</keyword>
<comment type="function">
    <text evidence="3 6">Allows the formation of correctly charged Asn-tRNA(Asn) or Gln-tRNA(Gln) through the transamidation of misacylated Asp-tRNA(Asn) or Glu-tRNA(Gln) in organisms which lack either or both of asparaginyl-tRNA or glutaminyl-tRNA synthetases. The reaction takes place in the presence of glutamine and ATP through an activated phospho-Asp-tRNA(Asn) or phospho-Glu-tRNA(Gln).</text>
</comment>
<accession>A0A9D1M166</accession>
<evidence type="ECO:0000313" key="8">
    <source>
        <dbReference type="Proteomes" id="UP000824093"/>
    </source>
</evidence>
<reference evidence="7" key="1">
    <citation type="submission" date="2020-10" db="EMBL/GenBank/DDBJ databases">
        <authorList>
            <person name="Gilroy R."/>
        </authorList>
    </citation>
    <scope>NUCLEOTIDE SEQUENCE</scope>
    <source>
        <strain evidence="7">CHK195-15760</strain>
    </source>
</reference>
<reference evidence="7" key="2">
    <citation type="journal article" date="2021" name="PeerJ">
        <title>Extensive microbial diversity within the chicken gut microbiome revealed by metagenomics and culture.</title>
        <authorList>
            <person name="Gilroy R."/>
            <person name="Ravi A."/>
            <person name="Getino M."/>
            <person name="Pursley I."/>
            <person name="Horton D.L."/>
            <person name="Alikhan N.F."/>
            <person name="Baker D."/>
            <person name="Gharbi K."/>
            <person name="Hall N."/>
            <person name="Watson M."/>
            <person name="Adriaenssens E.M."/>
            <person name="Foster-Nyarko E."/>
            <person name="Jarju S."/>
            <person name="Secka A."/>
            <person name="Antonio M."/>
            <person name="Oren A."/>
            <person name="Chaudhuri R.R."/>
            <person name="La Ragione R."/>
            <person name="Hildebrand F."/>
            <person name="Pallen M.J."/>
        </authorList>
    </citation>
    <scope>NUCLEOTIDE SEQUENCE</scope>
    <source>
        <strain evidence="7">CHK195-15760</strain>
    </source>
</reference>
<evidence type="ECO:0000256" key="5">
    <source>
        <dbReference type="ARBA" id="ARBA00047913"/>
    </source>
</evidence>
<dbReference type="Gene3D" id="1.10.20.60">
    <property type="entry name" value="Glu-tRNAGln amidotransferase C subunit, N-terminal domain"/>
    <property type="match status" value="1"/>
</dbReference>
<dbReference type="AlphaFoldDB" id="A0A9D1M166"/>
<dbReference type="GO" id="GO:0070681">
    <property type="term" value="P:glutaminyl-tRNAGln biosynthesis via transamidation"/>
    <property type="evidence" value="ECO:0007669"/>
    <property type="project" value="TreeGrafter"/>
</dbReference>
<dbReference type="GO" id="GO:0006450">
    <property type="term" value="P:regulation of translational fidelity"/>
    <property type="evidence" value="ECO:0007669"/>
    <property type="project" value="InterPro"/>
</dbReference>
<comment type="catalytic activity">
    <reaction evidence="4 6">
        <text>L-aspartyl-tRNA(Asn) + L-glutamine + ATP + H2O = L-asparaginyl-tRNA(Asn) + L-glutamate + ADP + phosphate + 2 H(+)</text>
        <dbReference type="Rhea" id="RHEA:14513"/>
        <dbReference type="Rhea" id="RHEA-COMP:9674"/>
        <dbReference type="Rhea" id="RHEA-COMP:9677"/>
        <dbReference type="ChEBI" id="CHEBI:15377"/>
        <dbReference type="ChEBI" id="CHEBI:15378"/>
        <dbReference type="ChEBI" id="CHEBI:29985"/>
        <dbReference type="ChEBI" id="CHEBI:30616"/>
        <dbReference type="ChEBI" id="CHEBI:43474"/>
        <dbReference type="ChEBI" id="CHEBI:58359"/>
        <dbReference type="ChEBI" id="CHEBI:78515"/>
        <dbReference type="ChEBI" id="CHEBI:78516"/>
        <dbReference type="ChEBI" id="CHEBI:456216"/>
    </reaction>
</comment>
<protein>
    <recommendedName>
        <fullName evidence="6">Aspartyl/glutamyl-tRNA(Asn/Gln) amidotransferase subunit C</fullName>
        <shortName evidence="6">Asp/Glu-ADT subunit C</shortName>
        <ecNumber evidence="6">6.3.5.-</ecNumber>
    </recommendedName>
</protein>
<comment type="similarity">
    <text evidence="1 6">Belongs to the GatC family.</text>
</comment>
<proteinExistence type="inferred from homology"/>
<dbReference type="Proteomes" id="UP000824093">
    <property type="component" value="Unassembled WGS sequence"/>
</dbReference>
<dbReference type="SUPFAM" id="SSF141000">
    <property type="entry name" value="Glu-tRNAGln amidotransferase C subunit"/>
    <property type="match status" value="1"/>
</dbReference>
<dbReference type="GO" id="GO:0005524">
    <property type="term" value="F:ATP binding"/>
    <property type="evidence" value="ECO:0007669"/>
    <property type="project" value="UniProtKB-KW"/>
</dbReference>
<name>A0A9D1M166_9FIRM</name>
<gene>
    <name evidence="6 7" type="primary">gatC</name>
    <name evidence="7" type="ORF">IAB70_03810</name>
</gene>
<evidence type="ECO:0000256" key="2">
    <source>
        <dbReference type="ARBA" id="ARBA00011123"/>
    </source>
</evidence>